<keyword evidence="3" id="KW-1185">Reference proteome</keyword>
<organism evidence="2 3">
    <name type="scientific">Chromatocurvus halotolerans</name>
    <dbReference type="NCBI Taxonomy" id="1132028"/>
    <lineage>
        <taxon>Bacteria</taxon>
        <taxon>Pseudomonadati</taxon>
        <taxon>Pseudomonadota</taxon>
        <taxon>Gammaproteobacteria</taxon>
        <taxon>Cellvibrionales</taxon>
        <taxon>Halieaceae</taxon>
        <taxon>Chromatocurvus</taxon>
    </lineage>
</organism>
<keyword evidence="1" id="KW-0472">Membrane</keyword>
<evidence type="ECO:0000256" key="1">
    <source>
        <dbReference type="SAM" id="Phobius"/>
    </source>
</evidence>
<dbReference type="Proteomes" id="UP000294980">
    <property type="component" value="Unassembled WGS sequence"/>
</dbReference>
<dbReference type="AlphaFoldDB" id="A0A4R2KZI5"/>
<proteinExistence type="predicted"/>
<evidence type="ECO:0000313" key="3">
    <source>
        <dbReference type="Proteomes" id="UP000294980"/>
    </source>
</evidence>
<dbReference type="EMBL" id="SLWX01000007">
    <property type="protein sequence ID" value="TCO75698.1"/>
    <property type="molecule type" value="Genomic_DNA"/>
</dbReference>
<name>A0A4R2KZI5_9GAMM</name>
<accession>A0A4R2KZI5</accession>
<reference evidence="2 3" key="1">
    <citation type="submission" date="2019-03" db="EMBL/GenBank/DDBJ databases">
        <title>Genomic Encyclopedia of Type Strains, Phase IV (KMG-IV): sequencing the most valuable type-strain genomes for metagenomic binning, comparative biology and taxonomic classification.</title>
        <authorList>
            <person name="Goeker M."/>
        </authorList>
    </citation>
    <scope>NUCLEOTIDE SEQUENCE [LARGE SCALE GENOMIC DNA]</scope>
    <source>
        <strain evidence="2 3">DSM 23344</strain>
    </source>
</reference>
<keyword evidence="1" id="KW-0812">Transmembrane</keyword>
<sequence length="110" mass="11919">MLTESGYLVAMTVYLMAGLFTCLVGARWLAKDPSWRFGWFLTGAALLLTPAFPSPGMDTMAPASVVAGFQLATAGVEPAMHALRPLAVALATAWLLTLLVVVVLWQRRRR</sequence>
<gene>
    <name evidence="2" type="ORF">EV688_107120</name>
</gene>
<feature type="transmembrane region" description="Helical" evidence="1">
    <location>
        <begin position="86"/>
        <end position="105"/>
    </location>
</feature>
<feature type="transmembrane region" description="Helical" evidence="1">
    <location>
        <begin position="6"/>
        <end position="30"/>
    </location>
</feature>
<comment type="caution">
    <text evidence="2">The sequence shown here is derived from an EMBL/GenBank/DDBJ whole genome shotgun (WGS) entry which is preliminary data.</text>
</comment>
<dbReference type="RefSeq" id="WP_117317768.1">
    <property type="nucleotide sequence ID" value="NZ_QQSW01000009.1"/>
</dbReference>
<keyword evidence="1" id="KW-1133">Transmembrane helix</keyword>
<protein>
    <submittedName>
        <fullName evidence="2">Uncharacterized protein</fullName>
    </submittedName>
</protein>
<evidence type="ECO:0000313" key="2">
    <source>
        <dbReference type="EMBL" id="TCO75698.1"/>
    </source>
</evidence>